<evidence type="ECO:0000259" key="2">
    <source>
        <dbReference type="Pfam" id="PF01326"/>
    </source>
</evidence>
<dbReference type="SUPFAM" id="SSF56059">
    <property type="entry name" value="Glutathione synthetase ATP-binding domain-like"/>
    <property type="match status" value="1"/>
</dbReference>
<feature type="non-terminal residue" evidence="3">
    <location>
        <position position="1"/>
    </location>
</feature>
<dbReference type="Gene3D" id="3.30.1490.20">
    <property type="entry name" value="ATP-grasp fold, A domain"/>
    <property type="match status" value="1"/>
</dbReference>
<reference evidence="3 4" key="1">
    <citation type="journal article" date="2017" name="Gigascience">
        <title>Draft genome of the honey bee ectoparasitic mite, Tropilaelaps mercedesae, is shaped by the parasitic life history.</title>
        <authorList>
            <person name="Dong X."/>
            <person name="Armstrong S.D."/>
            <person name="Xia D."/>
            <person name="Makepeace B.L."/>
            <person name="Darby A.C."/>
            <person name="Kadowaki T."/>
        </authorList>
    </citation>
    <scope>NUCLEOTIDE SEQUENCE [LARGE SCALE GENOMIC DNA]</scope>
    <source>
        <strain evidence="3">Wuxi-XJTLU</strain>
    </source>
</reference>
<accession>A0A1V9XMN4</accession>
<evidence type="ECO:0000256" key="1">
    <source>
        <dbReference type="ARBA" id="ARBA00007837"/>
    </source>
</evidence>
<protein>
    <recommendedName>
        <fullName evidence="2">Pyruvate phosphate dikinase AMP/ATP-binding domain-containing protein</fullName>
    </recommendedName>
</protein>
<evidence type="ECO:0000313" key="3">
    <source>
        <dbReference type="EMBL" id="OQR74770.1"/>
    </source>
</evidence>
<dbReference type="InterPro" id="IPR013815">
    <property type="entry name" value="ATP_grasp_subdomain_1"/>
</dbReference>
<dbReference type="STRING" id="418985.A0A1V9XMN4"/>
<comment type="similarity">
    <text evidence="1">Belongs to the PEP-utilizing enzyme family.</text>
</comment>
<dbReference type="OrthoDB" id="6123450at2759"/>
<dbReference type="Pfam" id="PF01326">
    <property type="entry name" value="PPDK_N"/>
    <property type="match status" value="1"/>
</dbReference>
<sequence length="692" mass="77264">FKEKDWVLFHGWSPEAKSRLIVFLERINAQLAVIWMCLQIRGGPLLLLKETCHADHSHGHAFVVGGLRLEIEAPMRHWRLAFNGVLVESDSGKDVHVRLGARFVSLGQPFEYPRDMAPSKFARKFEQDAASGNIKDIRDAMRKATSFEGYEQPGTFYCEVRIDGQRTEEILWGSKLRYVGTSPLFTKCVHYFGYAANGAVFHVIESSAQKCHGFCYTPSTFMKRITKGTFRTTGQLRGQRVELSFSVGKLDYKGSWDEVEELIIASLSETPSLSWRVGTSWGTLRQISLQGDSFSCGLMSLRFSEVYDIPTSLVEKFSFGRFKSTLPEERFWFLTVDDAACKDPSLAGGKGASLALLRALSQKVGTFYVPKGLVLTVTAYEMFVSQPFVAGAIKKLMERCSDPDLDLAGLRLASKNCTDQVSKALLPDSIRQQLQRKLLEYFGSLENSRGFAVRSSAMDEDSEDMSTAGQLSTFLCVQGMRDIENAVVRCWASQFSLTALTYRRQYGQELCRTSSMAVIIQDMVHAESAGVMFTCNPVNGRSDQILITANFGLGESVVAASMDPDSFTLLKVPGPGGLIRWSVESKKAGKKEKVILPNQDGGTNERIVERDMSEDFCIKDDTLQELARVGAQVEEYCDAPRDIEWALCDGNVFLLQSRPISSLFKESDFETTHDMNTAIPTNREILSRSNIE</sequence>
<feature type="domain" description="Pyruvate phosphate dikinase AMP/ATP-binding" evidence="2">
    <location>
        <begin position="346"/>
        <end position="668"/>
    </location>
</feature>
<keyword evidence="4" id="KW-1185">Reference proteome</keyword>
<dbReference type="PANTHER" id="PTHR43615">
    <property type="entry name" value="PHOSPHOENOLPYRUVATE SYNTHASE-RELATED"/>
    <property type="match status" value="1"/>
</dbReference>
<organism evidence="3 4">
    <name type="scientific">Tropilaelaps mercedesae</name>
    <dbReference type="NCBI Taxonomy" id="418985"/>
    <lineage>
        <taxon>Eukaryota</taxon>
        <taxon>Metazoa</taxon>
        <taxon>Ecdysozoa</taxon>
        <taxon>Arthropoda</taxon>
        <taxon>Chelicerata</taxon>
        <taxon>Arachnida</taxon>
        <taxon>Acari</taxon>
        <taxon>Parasitiformes</taxon>
        <taxon>Mesostigmata</taxon>
        <taxon>Gamasina</taxon>
        <taxon>Dermanyssoidea</taxon>
        <taxon>Laelapidae</taxon>
        <taxon>Tropilaelaps</taxon>
    </lineage>
</organism>
<proteinExistence type="inferred from homology"/>
<evidence type="ECO:0000313" key="4">
    <source>
        <dbReference type="Proteomes" id="UP000192247"/>
    </source>
</evidence>
<dbReference type="Proteomes" id="UP000192247">
    <property type="component" value="Unassembled WGS sequence"/>
</dbReference>
<comment type="caution">
    <text evidence="3">The sequence shown here is derived from an EMBL/GenBank/DDBJ whole genome shotgun (WGS) entry which is preliminary data.</text>
</comment>
<dbReference type="GO" id="GO:0005524">
    <property type="term" value="F:ATP binding"/>
    <property type="evidence" value="ECO:0007669"/>
    <property type="project" value="InterPro"/>
</dbReference>
<dbReference type="Gene3D" id="3.30.470.20">
    <property type="entry name" value="ATP-grasp fold, B domain"/>
    <property type="match status" value="1"/>
</dbReference>
<dbReference type="InParanoid" id="A0A1V9XMN4"/>
<dbReference type="InterPro" id="IPR051549">
    <property type="entry name" value="PEP_Utilizing_Enz"/>
</dbReference>
<dbReference type="GO" id="GO:0016301">
    <property type="term" value="F:kinase activity"/>
    <property type="evidence" value="ECO:0007669"/>
    <property type="project" value="InterPro"/>
</dbReference>
<dbReference type="AlphaFoldDB" id="A0A1V9XMN4"/>
<dbReference type="InterPro" id="IPR002192">
    <property type="entry name" value="PPDK_AMP/ATP-bd"/>
</dbReference>
<dbReference type="PANTHER" id="PTHR43615:SF1">
    <property type="entry name" value="PPDK_N DOMAIN-CONTAINING PROTEIN"/>
    <property type="match status" value="1"/>
</dbReference>
<name>A0A1V9XMN4_9ACAR</name>
<gene>
    <name evidence="3" type="ORF">BIW11_08857</name>
</gene>
<dbReference type="EMBL" id="MNPL01007426">
    <property type="protein sequence ID" value="OQR74770.1"/>
    <property type="molecule type" value="Genomic_DNA"/>
</dbReference>